<evidence type="ECO:0000313" key="4">
    <source>
        <dbReference type="Proteomes" id="UP000048984"/>
    </source>
</evidence>
<dbReference type="RefSeq" id="WP_054362236.1">
    <property type="nucleotide sequence ID" value="NZ_LJYW01000001.1"/>
</dbReference>
<feature type="signal peptide" evidence="1">
    <location>
        <begin position="1"/>
        <end position="36"/>
    </location>
</feature>
<feature type="domain" description="SsuA/THI5-like" evidence="2">
    <location>
        <begin position="86"/>
        <end position="296"/>
    </location>
</feature>
<dbReference type="PANTHER" id="PTHR30024:SF21">
    <property type="entry name" value="ABC TRANSPORTER SUBSTRATE-BINDING PROTEIN"/>
    <property type="match status" value="1"/>
</dbReference>
<dbReference type="PROSITE" id="PS51318">
    <property type="entry name" value="TAT"/>
    <property type="match status" value="1"/>
</dbReference>
<dbReference type="PANTHER" id="PTHR30024">
    <property type="entry name" value="ALIPHATIC SULFONATES-BINDING PROTEIN-RELATED"/>
    <property type="match status" value="1"/>
</dbReference>
<dbReference type="AlphaFoldDB" id="A0A0P6WIB7"/>
<organism evidence="3 4">
    <name type="scientific">Prosthecodimorpha hirschii</name>
    <dbReference type="NCBI Taxonomy" id="665126"/>
    <lineage>
        <taxon>Bacteria</taxon>
        <taxon>Pseudomonadati</taxon>
        <taxon>Pseudomonadota</taxon>
        <taxon>Alphaproteobacteria</taxon>
        <taxon>Hyphomicrobiales</taxon>
        <taxon>Ancalomicrobiaceae</taxon>
        <taxon>Prosthecodimorpha</taxon>
    </lineage>
</organism>
<reference evidence="3 4" key="2">
    <citation type="submission" date="2015-10" db="EMBL/GenBank/DDBJ databases">
        <title>Draft Genome Sequence of Prosthecomicrobium hirschii ATCC 27832.</title>
        <authorList>
            <person name="Daniel J."/>
            <person name="Givan S.A."/>
            <person name="Brun Y.V."/>
            <person name="Brown P.J."/>
        </authorList>
    </citation>
    <scope>NUCLEOTIDE SEQUENCE [LARGE SCALE GENOMIC DNA]</scope>
    <source>
        <strain evidence="3 4">16</strain>
    </source>
</reference>
<proteinExistence type="predicted"/>
<keyword evidence="4" id="KW-1185">Reference proteome</keyword>
<name>A0A0P6WIB7_9HYPH</name>
<dbReference type="STRING" id="665126.ABB55_22495"/>
<dbReference type="Proteomes" id="UP000048984">
    <property type="component" value="Unassembled WGS sequence"/>
</dbReference>
<protein>
    <submittedName>
        <fullName evidence="3">ABC transporter substrate-binding protein</fullName>
    </submittedName>
</protein>
<reference evidence="3 4" key="1">
    <citation type="submission" date="2015-09" db="EMBL/GenBank/DDBJ databases">
        <authorList>
            <person name="Jackson K.R."/>
            <person name="Lunt B.L."/>
            <person name="Fisher J.N.B."/>
            <person name="Gardner A.V."/>
            <person name="Bailey M.E."/>
            <person name="Deus L.M."/>
            <person name="Earl A.S."/>
            <person name="Gibby P.D."/>
            <person name="Hartmann K.A."/>
            <person name="Liu J.E."/>
            <person name="Manci A.M."/>
            <person name="Nielsen D.A."/>
            <person name="Solomon M.B."/>
            <person name="Breakwell D.P."/>
            <person name="Burnett S.H."/>
            <person name="Grose J.H."/>
        </authorList>
    </citation>
    <scope>NUCLEOTIDE SEQUENCE [LARGE SCALE GENOMIC DNA]</scope>
    <source>
        <strain evidence="3 4">16</strain>
    </source>
</reference>
<dbReference type="InterPro" id="IPR006311">
    <property type="entry name" value="TAT_signal"/>
</dbReference>
<dbReference type="Pfam" id="PF09084">
    <property type="entry name" value="NMT1"/>
    <property type="match status" value="1"/>
</dbReference>
<gene>
    <name evidence="3" type="ORF">ABB55_22495</name>
</gene>
<evidence type="ECO:0000259" key="2">
    <source>
        <dbReference type="Pfam" id="PF09084"/>
    </source>
</evidence>
<evidence type="ECO:0000313" key="3">
    <source>
        <dbReference type="EMBL" id="KPL56069.1"/>
    </source>
</evidence>
<dbReference type="InterPro" id="IPR015168">
    <property type="entry name" value="SsuA/THI5"/>
</dbReference>
<dbReference type="Gene3D" id="3.40.190.10">
    <property type="entry name" value="Periplasmic binding protein-like II"/>
    <property type="match status" value="2"/>
</dbReference>
<accession>A0A0P6WIB7</accession>
<dbReference type="SUPFAM" id="SSF53850">
    <property type="entry name" value="Periplasmic binding protein-like II"/>
    <property type="match status" value="1"/>
</dbReference>
<dbReference type="EMBL" id="LJYW01000001">
    <property type="protein sequence ID" value="KPL56069.1"/>
    <property type="molecule type" value="Genomic_DNA"/>
</dbReference>
<feature type="chain" id="PRO_5006132420" evidence="1">
    <location>
        <begin position="37"/>
        <end position="368"/>
    </location>
</feature>
<comment type="caution">
    <text evidence="3">The sequence shown here is derived from an EMBL/GenBank/DDBJ whole genome shotgun (WGS) entry which is preliminary data.</text>
</comment>
<keyword evidence="1" id="KW-0732">Signal</keyword>
<sequence>MITEDGARRLSSRRSFLRTASAAALAVPAARVAAWAAPPGKIADPAAALLEQSIICRTAGPGGGPLLAGPPRKLRFSWNATAVCLAPAAVAVEKGFFAAHNLDVDLINFGGSTDQLLEAIATGKSDAGIGMALRWLKPMEQGFDVKITAGTHGGCMRLLALNDGKIRSLKDLKGKSIAVADLAAPGKNFFSILLQKEGLDPDKDVEWRQFPGELLRAALEKGEAQALVDGDPKTYLWLKDGKLAEVSSNLHGEFANRVCCILGVRGSLIREDPIVAKALTLALLDAAHYTVQNPAEVAKIFLPYAPNASLADLEALLRYHTHHHNPVGAALKREIALYADELKLVNVFKRTTDPARFANRVFADVLSV</sequence>
<evidence type="ECO:0000256" key="1">
    <source>
        <dbReference type="SAM" id="SignalP"/>
    </source>
</evidence>